<dbReference type="Gene3D" id="2.40.50.100">
    <property type="match status" value="1"/>
</dbReference>
<dbReference type="InterPro" id="IPR050465">
    <property type="entry name" value="UPF0194_transport"/>
</dbReference>
<dbReference type="PANTHER" id="PTHR32347:SF14">
    <property type="entry name" value="EFFLUX SYSTEM COMPONENT YKNX-RELATED"/>
    <property type="match status" value="1"/>
</dbReference>
<evidence type="ECO:0000256" key="1">
    <source>
        <dbReference type="ARBA" id="ARBA00004196"/>
    </source>
</evidence>
<comment type="subcellular location">
    <subcellularLocation>
        <location evidence="1">Cell envelope</location>
    </subcellularLocation>
</comment>
<evidence type="ECO:0000259" key="4">
    <source>
        <dbReference type="Pfam" id="PF25954"/>
    </source>
</evidence>
<protein>
    <submittedName>
        <fullName evidence="5">Efflux system component YknX</fullName>
    </submittedName>
</protein>
<dbReference type="Pfam" id="PF25954">
    <property type="entry name" value="Beta-barrel_RND_2"/>
    <property type="match status" value="1"/>
</dbReference>
<dbReference type="InterPro" id="IPR058792">
    <property type="entry name" value="Beta-barrel_RND_2"/>
</dbReference>
<name>A0A6N2SZN3_9FIRM</name>
<feature type="coiled-coil region" evidence="3">
    <location>
        <begin position="90"/>
        <end position="160"/>
    </location>
</feature>
<dbReference type="EMBL" id="CACRSL010000003">
    <property type="protein sequence ID" value="VYS98654.1"/>
    <property type="molecule type" value="Genomic_DNA"/>
</dbReference>
<accession>A0A6N2SZN3</accession>
<dbReference type="PANTHER" id="PTHR32347">
    <property type="entry name" value="EFFLUX SYSTEM COMPONENT YKNX-RELATED"/>
    <property type="match status" value="1"/>
</dbReference>
<dbReference type="Gene3D" id="2.40.420.20">
    <property type="match status" value="1"/>
</dbReference>
<dbReference type="AlphaFoldDB" id="A0A6N2SZN3"/>
<sequence>MLNSMNQTPMLMASGVSMQEIQSFLSTSGTIKQGNLEEHIMAATTEVGNVYFEVGDEVKKGDLIVSFDNAEAMREYKSAAIAYEKTRLGLDETERKYFETMEDIAEIEDNMEFHKKKMEEYEDSTDPDERALFERYQAKYENAKSRKEGLEDTIPSEEQLKIDQLSFEEAKMKFEEAQEKVNSLPGNIIAGQDGTIEELNAKKLNTISKGTVAVAIKTSETQTVEMSVGKYDIVKVALGQSAEITLGNKTYQGTVTEIGTAADEKSNVKVKIQVDNPDESFIPGMEVDVDVLTYSTPSALALPVEAVKTDRGGDYCYTAELTDPEKQIYQPVKTYITLGNSSDQYIEVTSGLTEGQLVIDNPPTNIDSILAYIISQPA</sequence>
<feature type="domain" description="CusB-like beta-barrel" evidence="4">
    <location>
        <begin position="231"/>
        <end position="291"/>
    </location>
</feature>
<proteinExistence type="predicted"/>
<evidence type="ECO:0000256" key="2">
    <source>
        <dbReference type="ARBA" id="ARBA00023054"/>
    </source>
</evidence>
<dbReference type="Gene3D" id="2.40.30.170">
    <property type="match status" value="1"/>
</dbReference>
<evidence type="ECO:0000256" key="3">
    <source>
        <dbReference type="SAM" id="Coils"/>
    </source>
</evidence>
<organism evidence="5">
    <name type="scientific">uncultured Anaerotruncus sp</name>
    <dbReference type="NCBI Taxonomy" id="905011"/>
    <lineage>
        <taxon>Bacteria</taxon>
        <taxon>Bacillati</taxon>
        <taxon>Bacillota</taxon>
        <taxon>Clostridia</taxon>
        <taxon>Eubacteriales</taxon>
        <taxon>Oscillospiraceae</taxon>
        <taxon>Anaerotruncus</taxon>
        <taxon>environmental samples</taxon>
    </lineage>
</organism>
<reference evidence="5" key="1">
    <citation type="submission" date="2019-11" db="EMBL/GenBank/DDBJ databases">
        <authorList>
            <person name="Feng L."/>
        </authorList>
    </citation>
    <scope>NUCLEOTIDE SEQUENCE</scope>
    <source>
        <strain evidence="5">AundefinedLFYP135</strain>
    </source>
</reference>
<evidence type="ECO:0000313" key="5">
    <source>
        <dbReference type="EMBL" id="VYS98654.1"/>
    </source>
</evidence>
<keyword evidence="2 3" id="KW-0175">Coiled coil</keyword>
<dbReference type="SUPFAM" id="SSF111369">
    <property type="entry name" value="HlyD-like secretion proteins"/>
    <property type="match status" value="1"/>
</dbReference>
<gene>
    <name evidence="5" type="primary">yknX_2</name>
    <name evidence="5" type="ORF">AULFYP135_01183</name>
</gene>
<dbReference type="GO" id="GO:0030313">
    <property type="term" value="C:cell envelope"/>
    <property type="evidence" value="ECO:0007669"/>
    <property type="project" value="UniProtKB-SubCell"/>
</dbReference>